<accession>A0A5E4NDV5</accession>
<evidence type="ECO:0000313" key="1">
    <source>
        <dbReference type="EMBL" id="VVC42892.1"/>
    </source>
</evidence>
<dbReference type="Proteomes" id="UP000325440">
    <property type="component" value="Unassembled WGS sequence"/>
</dbReference>
<organism evidence="1 2">
    <name type="scientific">Cinara cedri</name>
    <dbReference type="NCBI Taxonomy" id="506608"/>
    <lineage>
        <taxon>Eukaryota</taxon>
        <taxon>Metazoa</taxon>
        <taxon>Ecdysozoa</taxon>
        <taxon>Arthropoda</taxon>
        <taxon>Hexapoda</taxon>
        <taxon>Insecta</taxon>
        <taxon>Pterygota</taxon>
        <taxon>Neoptera</taxon>
        <taxon>Paraneoptera</taxon>
        <taxon>Hemiptera</taxon>
        <taxon>Sternorrhyncha</taxon>
        <taxon>Aphidomorpha</taxon>
        <taxon>Aphidoidea</taxon>
        <taxon>Aphididae</taxon>
        <taxon>Lachninae</taxon>
        <taxon>Cinara</taxon>
    </lineage>
</organism>
<name>A0A5E4NDV5_9HEMI</name>
<sequence>MKQREKLLHTWCAFLDLYLAEQFRVIHKEEITNWRNISAGVPQGSSSRTLTLSALHSRYPYKQQINDRYVCWRYAPVMSFVLGQRIQWLGHIMIRGENDKISKELEWKPLSKKPRGKPRKILIHIMEEDLITLEMEDWRKR</sequence>
<proteinExistence type="predicted"/>
<evidence type="ECO:0000313" key="2">
    <source>
        <dbReference type="Proteomes" id="UP000325440"/>
    </source>
</evidence>
<gene>
    <name evidence="1" type="ORF">CINCED_3A007915</name>
</gene>
<protein>
    <recommendedName>
        <fullName evidence="3">Reverse transcriptase domain</fullName>
    </recommendedName>
</protein>
<dbReference type="EMBL" id="CABPRJ010002039">
    <property type="protein sequence ID" value="VVC42892.1"/>
    <property type="molecule type" value="Genomic_DNA"/>
</dbReference>
<reference evidence="1 2" key="1">
    <citation type="submission" date="2019-08" db="EMBL/GenBank/DDBJ databases">
        <authorList>
            <person name="Alioto T."/>
            <person name="Alioto T."/>
            <person name="Gomez Garrido J."/>
        </authorList>
    </citation>
    <scope>NUCLEOTIDE SEQUENCE [LARGE SCALE GENOMIC DNA]</scope>
</reference>
<dbReference type="AlphaFoldDB" id="A0A5E4NDV5"/>
<evidence type="ECO:0008006" key="3">
    <source>
        <dbReference type="Google" id="ProtNLM"/>
    </source>
</evidence>
<keyword evidence="2" id="KW-1185">Reference proteome</keyword>